<feature type="chain" id="PRO_5031203761" description="LbtU family siderophore porin" evidence="1">
    <location>
        <begin position="26"/>
        <end position="402"/>
    </location>
</feature>
<dbReference type="SUPFAM" id="SSF56935">
    <property type="entry name" value="Porins"/>
    <property type="match status" value="1"/>
</dbReference>
<dbReference type="AlphaFoldDB" id="A0A7U6GHK0"/>
<organism evidence="2 3">
    <name type="scientific">Thiolapillus brandeum</name>
    <dbReference type="NCBI Taxonomy" id="1076588"/>
    <lineage>
        <taxon>Bacteria</taxon>
        <taxon>Pseudomonadati</taxon>
        <taxon>Pseudomonadota</taxon>
        <taxon>Gammaproteobacteria</taxon>
        <taxon>Chromatiales</taxon>
        <taxon>Sedimenticolaceae</taxon>
        <taxon>Thiolapillus</taxon>
    </lineage>
</organism>
<keyword evidence="3" id="KW-1185">Reference proteome</keyword>
<gene>
    <name evidence="2" type="ORF">TBH_C0823</name>
</gene>
<dbReference type="KEGG" id="tbn:TBH_C0823"/>
<evidence type="ECO:0000313" key="3">
    <source>
        <dbReference type="Proteomes" id="UP000031631"/>
    </source>
</evidence>
<keyword evidence="1" id="KW-0732">Signal</keyword>
<evidence type="ECO:0008006" key="4">
    <source>
        <dbReference type="Google" id="ProtNLM"/>
    </source>
</evidence>
<name>A0A7U6GHK0_9GAMM</name>
<dbReference type="NCBIfam" id="NF033652">
    <property type="entry name" value="LbtU_sider_porin"/>
    <property type="match status" value="1"/>
</dbReference>
<reference evidence="2 3" key="1">
    <citation type="journal article" date="2014" name="PLoS ONE">
        <title>Physiological and genomic features of a novel sulfur-oxidizing gammaproteobacterium belonging to a previously uncultivated symbiotic lineage isolated from a hydrothermal vent.</title>
        <authorList>
            <person name="Nunoura T."/>
            <person name="Takaki Y."/>
            <person name="Kazama H."/>
            <person name="Kakuta J."/>
            <person name="Shimamura S."/>
            <person name="Makita H."/>
            <person name="Hirai M."/>
            <person name="Miyazaki M."/>
            <person name="Takai K."/>
        </authorList>
    </citation>
    <scope>NUCLEOTIDE SEQUENCE [LARGE SCALE GENOMIC DNA]</scope>
    <source>
        <strain evidence="2 3">Hiromi1</strain>
    </source>
</reference>
<protein>
    <recommendedName>
        <fullName evidence="4">LbtU family siderophore porin</fullName>
    </recommendedName>
</protein>
<proteinExistence type="predicted"/>
<dbReference type="EMBL" id="AP012273">
    <property type="protein sequence ID" value="BAO43758.1"/>
    <property type="molecule type" value="Genomic_DNA"/>
</dbReference>
<dbReference type="Proteomes" id="UP000031631">
    <property type="component" value="Chromosome"/>
</dbReference>
<evidence type="ECO:0000256" key="1">
    <source>
        <dbReference type="SAM" id="SignalP"/>
    </source>
</evidence>
<dbReference type="RefSeq" id="WP_172649456.1">
    <property type="nucleotide sequence ID" value="NZ_AP012273.1"/>
</dbReference>
<evidence type="ECO:0000313" key="2">
    <source>
        <dbReference type="EMBL" id="BAO43758.1"/>
    </source>
</evidence>
<sequence>MTRRTRFQWAAGLSGMLSAILTVNAAADPSDPTIEVEALRQEILNLKHKVERLEKSRVPLNLQLEQAAEKESVGQTGETEAPKPEASWWNNFRLNGLAEVEASYADTPEGSESDLTVSTVELGLDAQVHPWVNAHILVLYEQDATDPPEIDEAIITIANGEQSPWSLALGRQYVSFGHYDSYMVSDPLTLEIGETRATAAQLGFMQGDFHALTFIYKGDTDDQVESVGINLGLIHETEASEEPGYTLELSWMNNLANSNSLRDFISHPGRLEKRTAGLGLAASASLGNWTLMGEYLGAISDFDSQDLAFDGRGARPQASNLEAAYHFHLFDKETFTALAWQHSREALALELPENRYLITLGMEIFTHTTLAVEYAHDVDYAQGDGGSGRSSDLFTLQLAASF</sequence>
<feature type="signal peptide" evidence="1">
    <location>
        <begin position="1"/>
        <end position="25"/>
    </location>
</feature>
<accession>A0A7U6GHK0</accession>